<evidence type="ECO:0000313" key="1">
    <source>
        <dbReference type="EMBL" id="ETO07745.1"/>
    </source>
</evidence>
<name>X6M3Z0_RETFI</name>
<dbReference type="OrthoDB" id="196547at2759"/>
<dbReference type="Gene3D" id="1.10.167.10">
    <property type="entry name" value="Regulator of G-protein Signalling 4, domain 2"/>
    <property type="match status" value="1"/>
</dbReference>
<reference evidence="1 2" key="1">
    <citation type="journal article" date="2013" name="Curr. Biol.">
        <title>The Genome of the Foraminiferan Reticulomyxa filosa.</title>
        <authorList>
            <person name="Glockner G."/>
            <person name="Hulsmann N."/>
            <person name="Schleicher M."/>
            <person name="Noegel A.A."/>
            <person name="Eichinger L."/>
            <person name="Gallinger C."/>
            <person name="Pawlowski J."/>
            <person name="Sierra R."/>
            <person name="Euteneuer U."/>
            <person name="Pillet L."/>
            <person name="Moustafa A."/>
            <person name="Platzer M."/>
            <person name="Groth M."/>
            <person name="Szafranski K."/>
            <person name="Schliwa M."/>
        </authorList>
    </citation>
    <scope>NUCLEOTIDE SEQUENCE [LARGE SCALE GENOMIC DNA]</scope>
</reference>
<proteinExistence type="predicted"/>
<dbReference type="Proteomes" id="UP000023152">
    <property type="component" value="Unassembled WGS sequence"/>
</dbReference>
<dbReference type="SUPFAM" id="SSF48097">
    <property type="entry name" value="Regulator of G-protein signaling, RGS"/>
    <property type="match status" value="1"/>
</dbReference>
<protein>
    <submittedName>
        <fullName evidence="1">Uncharacterized protein</fullName>
    </submittedName>
</protein>
<keyword evidence="2" id="KW-1185">Reference proteome</keyword>
<dbReference type="InterPro" id="IPR036305">
    <property type="entry name" value="RGS_sf"/>
</dbReference>
<dbReference type="InterPro" id="IPR044926">
    <property type="entry name" value="RGS_subdomain_2"/>
</dbReference>
<evidence type="ECO:0000313" key="2">
    <source>
        <dbReference type="Proteomes" id="UP000023152"/>
    </source>
</evidence>
<organism evidence="1 2">
    <name type="scientific">Reticulomyxa filosa</name>
    <dbReference type="NCBI Taxonomy" id="46433"/>
    <lineage>
        <taxon>Eukaryota</taxon>
        <taxon>Sar</taxon>
        <taxon>Rhizaria</taxon>
        <taxon>Retaria</taxon>
        <taxon>Foraminifera</taxon>
        <taxon>Monothalamids</taxon>
        <taxon>Reticulomyxidae</taxon>
        <taxon>Reticulomyxa</taxon>
    </lineage>
</organism>
<accession>X6M3Z0</accession>
<dbReference type="EMBL" id="ASPP01025798">
    <property type="protein sequence ID" value="ETO07745.1"/>
    <property type="molecule type" value="Genomic_DNA"/>
</dbReference>
<gene>
    <name evidence="1" type="ORF">RFI_29646</name>
</gene>
<comment type="caution">
    <text evidence="1">The sequence shown here is derived from an EMBL/GenBank/DDBJ whole genome shotgun (WGS) entry which is preliminary data.</text>
</comment>
<dbReference type="AlphaFoldDB" id="X6M3Z0"/>
<sequence length="271" mass="31269">MEVGLSLCEFIQFERYAVQKLLHSIHIPSVMGEKPFFFLFEETLYDEENVEYLQLYRLVPLTNDIPKSYILYGENRNKNDTHSLETSLLGHSEDSSKSETFISKMKNRFSLSKAVTPLTLPRSSLLDNQAQLSANDVATDANVPKNSVNSRTSLITSQSLPNPRVIPFVTNTEELIEELREKAQQLYDKYILSDAPYAINISHDQRNDIMNFIAKKPNDDVAIWERATVLKFISAFDSCGIEMFRLLVNAFRRWKKTEQFSQLSEMIFLPH</sequence>